<evidence type="ECO:0000313" key="2">
    <source>
        <dbReference type="Proteomes" id="UP000005640"/>
    </source>
</evidence>
<dbReference type="Proteomes" id="UP000005640">
    <property type="component" value="Chromosome 3"/>
</dbReference>
<dbReference type="UCSC" id="uc062jts.1">
    <property type="organism name" value="human"/>
</dbReference>
<dbReference type="ProteomicsDB" id="12127"/>
<gene>
    <name evidence="1" type="primary">AMT</name>
</gene>
<accession>C9JXJ4</accession>
<reference evidence="1" key="5">
    <citation type="submission" date="2025-05" db="UniProtKB">
        <authorList>
            <consortium name="Ensembl"/>
        </authorList>
    </citation>
    <scope>IDENTIFICATION</scope>
</reference>
<reference evidence="1" key="2">
    <citation type="journal article" date="2004" name="Nature">
        <title>Finishing the euchromatic sequence of the human genome.</title>
        <authorList>
            <consortium name="International Human Genome Sequencing Consortium"/>
        </authorList>
    </citation>
    <scope>NUCLEOTIDE SEQUENCE [LARGE SCALE GENOMIC DNA]</scope>
</reference>
<evidence type="ECO:0000313" key="1">
    <source>
        <dbReference type="Ensembl" id="ENSP00000388068.2"/>
    </source>
</evidence>
<dbReference type="Ensembl" id="ENST00000636070.1">
    <property type="protein sequence ID" value="ENSP00000490160.1"/>
    <property type="gene ID" value="ENSG00000145020.16"/>
</dbReference>
<dbReference type="ChiTaRS" id="AMT">
    <property type="organism name" value="human"/>
</dbReference>
<protein>
    <submittedName>
        <fullName evidence="1">Aminomethyltransferase</fullName>
    </submittedName>
</protein>
<reference evidence="1" key="1">
    <citation type="journal article" date="2001" name="Nature">
        <title>Initial sequencing and analysis of the human genome.</title>
        <authorList>
            <consortium name="International Human Genome Sequencing Consortium"/>
            <person name="Lander E.S."/>
            <person name="Linton L.M."/>
            <person name="Birren B."/>
            <person name="Nusbaum C."/>
            <person name="Zody M.C."/>
            <person name="Baldwin J."/>
            <person name="Devon K."/>
            <person name="Dewar K."/>
            <person name="Doyle M."/>
            <person name="FitzHugh W."/>
            <person name="Funke R."/>
            <person name="Gage D."/>
            <person name="Harris K."/>
            <person name="Heaford A."/>
            <person name="Howland J."/>
            <person name="Kann L."/>
            <person name="Lehoczky J."/>
            <person name="LeVine R."/>
            <person name="McEwan P."/>
            <person name="McKernan K."/>
            <person name="Meldrim J."/>
            <person name="Mesirov J.P."/>
            <person name="Miranda C."/>
            <person name="Morris W."/>
            <person name="Naylor J."/>
            <person name="Raymond C."/>
            <person name="Rosetti M."/>
            <person name="Santos R."/>
            <person name="Sheridan A."/>
            <person name="Sougnez C."/>
            <person name="Stange-Thomann N."/>
            <person name="Stojanovic N."/>
            <person name="Subramanian A."/>
            <person name="Wyman D."/>
            <person name="Rogers J."/>
            <person name="Sulston J."/>
            <person name="Ainscough R."/>
            <person name="Beck S."/>
            <person name="Bentley D."/>
            <person name="Burton J."/>
            <person name="Clee C."/>
            <person name="Carter N."/>
            <person name="Coulson A."/>
            <person name="Deadman R."/>
            <person name="Deloukas P."/>
            <person name="Dunham A."/>
            <person name="Dunham I."/>
            <person name="Durbin R."/>
            <person name="French L."/>
            <person name="Grafham D."/>
            <person name="Gregory S."/>
            <person name="Hubbard T."/>
            <person name="Humphray S."/>
            <person name="Hunt A."/>
            <person name="Jones M."/>
            <person name="Lloyd C."/>
            <person name="McMurray A."/>
            <person name="Matthews L."/>
            <person name="Mercer S."/>
            <person name="Milne S."/>
            <person name="Mullikin J.C."/>
            <person name="Mungall A."/>
            <person name="Plumb R."/>
            <person name="Ross M."/>
            <person name="Shownkeen R."/>
            <person name="Sims S."/>
            <person name="Waterston R.H."/>
            <person name="Wilson R.K."/>
            <person name="Hillier L.W."/>
            <person name="McPherson J.D."/>
            <person name="Marra M.A."/>
            <person name="Mardis E.R."/>
            <person name="Fulton L.A."/>
            <person name="Chinwalla A.T."/>
            <person name="Pepin K.H."/>
            <person name="Gish W.R."/>
            <person name="Chissoe S.L."/>
            <person name="Wendl M.C."/>
            <person name="Delehaunty K.D."/>
            <person name="Miner T.L."/>
            <person name="Delehaunty A."/>
            <person name="Kramer J.B."/>
            <person name="Cook L.L."/>
            <person name="Fulton R.S."/>
            <person name="Johnson D.L."/>
            <person name="Minx P.J."/>
            <person name="Clifton S.W."/>
            <person name="Hawkins T."/>
            <person name="Branscomb E."/>
            <person name="Predki P."/>
            <person name="Richardson P."/>
            <person name="Wenning S."/>
            <person name="Slezak T."/>
            <person name="Doggett N."/>
            <person name="Cheng J.F."/>
            <person name="Olsen A."/>
            <person name="Lucas S."/>
            <person name="Elkin C."/>
            <person name="Uberbacher E."/>
            <person name="Frazier M."/>
            <person name="Gibbs R.A."/>
            <person name="Muzny D.M."/>
            <person name="Scherer S.E."/>
            <person name="Bouck J.B."/>
            <person name="Sodergren E.J."/>
            <person name="Worley K.C."/>
            <person name="Rives C.M."/>
            <person name="Gorrell J.H."/>
            <person name="Metzker M.L."/>
            <person name="Naylor S.L."/>
            <person name="Kucherlapati R.S."/>
            <person name="Nelson D.L."/>
            <person name="Weinstock G.M."/>
            <person name="Sakaki Y."/>
            <person name="Fujiyama A."/>
            <person name="Hattori M."/>
            <person name="Yada T."/>
            <person name="Toyoda A."/>
            <person name="Itoh T."/>
            <person name="Kawagoe C."/>
            <person name="Watanabe H."/>
            <person name="Totoki Y."/>
            <person name="Taylor T."/>
            <person name="Weissenbach J."/>
            <person name="Heilig R."/>
            <person name="Saurin W."/>
            <person name="Artiguenave F."/>
            <person name="Brottier P."/>
            <person name="Bruls T."/>
            <person name="Pelletier E."/>
            <person name="Robert C."/>
            <person name="Wincker P."/>
            <person name="Smith D.R."/>
            <person name="Doucette-Stamm L."/>
            <person name="Rubenfield M."/>
            <person name="Weinstock K."/>
            <person name="Lee H.M."/>
            <person name="Dubois J."/>
            <person name="Rosenthal A."/>
            <person name="Platzer M."/>
            <person name="Nyakatura G."/>
            <person name="Taudien S."/>
            <person name="Rump A."/>
            <person name="Yang H."/>
            <person name="Yu J."/>
            <person name="Wang J."/>
            <person name="Huang G."/>
            <person name="Gu J."/>
            <person name="Hood L."/>
            <person name="Rowen L."/>
            <person name="Madan A."/>
            <person name="Qin S."/>
            <person name="Davis R.W."/>
            <person name="Federspiel N.A."/>
            <person name="Abola A.P."/>
            <person name="Proctor M.J."/>
            <person name="Myers R.M."/>
            <person name="Schmutz J."/>
            <person name="Dickson M."/>
            <person name="Grimwood J."/>
            <person name="Cox D.R."/>
            <person name="Olson M.V."/>
            <person name="Kaul R."/>
            <person name="Raymond C."/>
            <person name="Shimizu N."/>
            <person name="Kawasaki K."/>
            <person name="Minoshima S."/>
            <person name="Evans G.A."/>
            <person name="Athanasiou M."/>
            <person name="Schultz R."/>
            <person name="Roe B.A."/>
            <person name="Chen F."/>
            <person name="Pan H."/>
            <person name="Ramser J."/>
            <person name="Lehrach H."/>
            <person name="Reinhardt R."/>
            <person name="McCombie W.R."/>
            <person name="de la Bastide M."/>
            <person name="Dedhia N."/>
            <person name="Blocker H."/>
            <person name="Hornischer K."/>
            <person name="Nordsiek G."/>
            <person name="Agarwala R."/>
            <person name="Aravind L."/>
            <person name="Bailey J.A."/>
            <person name="Bateman A."/>
            <person name="Batzoglou S."/>
            <person name="Birney E."/>
            <person name="Bork P."/>
            <person name="Brown D.G."/>
            <person name="Burge C.B."/>
            <person name="Cerutti L."/>
            <person name="Chen H.C."/>
            <person name="Church D."/>
            <person name="Clamp M."/>
            <person name="Copley R.R."/>
            <person name="Doerks T."/>
            <person name="Eddy S.R."/>
            <person name="Eichler E.E."/>
            <person name="Furey T.S."/>
            <person name="Galagan J."/>
            <person name="Gilbert J.G."/>
            <person name="Harmon C."/>
            <person name="Hayashizaki Y."/>
            <person name="Haussler D."/>
            <person name="Hermjakob H."/>
            <person name="Hokamp K."/>
            <person name="Jang W."/>
            <person name="Johnson L.S."/>
            <person name="Jones T.A."/>
            <person name="Kasif S."/>
            <person name="Kaspryzk A."/>
            <person name="Kennedy S."/>
            <person name="Kent W.J."/>
            <person name="Kitts P."/>
            <person name="Koonin E.V."/>
            <person name="Korf I."/>
            <person name="Kulp D."/>
            <person name="Lancet D."/>
            <person name="Lowe T.M."/>
            <person name="McLysaght A."/>
            <person name="Mikkelsen T."/>
            <person name="Moran J.V."/>
            <person name="Mulder N."/>
            <person name="Pollara V.J."/>
            <person name="Ponting C.P."/>
            <person name="Schuler G."/>
            <person name="Schultz J."/>
            <person name="Slater G."/>
            <person name="Smit A.F."/>
            <person name="Stupka E."/>
            <person name="Szustakowski J."/>
            <person name="Thierry-Mieg D."/>
            <person name="Thierry-Mieg J."/>
            <person name="Wagner L."/>
            <person name="Wallis J."/>
            <person name="Wheeler R."/>
            <person name="Williams A."/>
            <person name="Wolf Y.I."/>
            <person name="Wolfe K.H."/>
            <person name="Yang S.P."/>
            <person name="Yeh R.F."/>
            <person name="Collins F."/>
            <person name="Guyer M.S."/>
            <person name="Peterson J."/>
            <person name="Felsenfeld A."/>
            <person name="Wetterstrand K.A."/>
            <person name="Patrinos A."/>
            <person name="Morgan M.J."/>
            <person name="de Jong P."/>
            <person name="Catanese J.J."/>
            <person name="Osoegawa K."/>
            <person name="Shizuya H."/>
            <person name="Choi S."/>
            <person name="Chen Y.J."/>
        </authorList>
    </citation>
    <scope>NUCLEOTIDE SEQUENCE [LARGE SCALE GENOMIC DNA]</scope>
</reference>
<reference evidence="1 2" key="3">
    <citation type="journal article" date="2006" name="Nature">
        <title>The DNA sequence, annotation and analysis of human chromosome 3.</title>
        <authorList>
            <person name="Muzny D.M."/>
            <person name="Scherer S.E."/>
            <person name="Kaul R."/>
            <person name="Wang J."/>
            <person name="Yu J."/>
            <person name="Sudbrak R."/>
            <person name="Buhay C.J."/>
            <person name="Chen R."/>
            <person name="Cree A."/>
            <person name="Ding Y."/>
            <person name="Dugan-Rocha S."/>
            <person name="Gill R."/>
            <person name="Gunaratne P."/>
            <person name="Harris R.A."/>
            <person name="Hawes A.C."/>
            <person name="Hernandez J."/>
            <person name="Hodgson A.V."/>
            <person name="Hume J."/>
            <person name="Jackson A."/>
            <person name="Khan Z.M."/>
            <person name="Kovar-Smith C."/>
            <person name="Lewis L.R."/>
            <person name="Lozado R.J."/>
            <person name="Metzker M.L."/>
            <person name="Milosavljevic A."/>
            <person name="Miner G.R."/>
            <person name="Morgan M.B."/>
            <person name="Nazareth L.V."/>
            <person name="Scott G."/>
            <person name="Sodergren E."/>
            <person name="Song X.Z."/>
            <person name="Steffen D."/>
            <person name="Wei S."/>
            <person name="Wheeler D.A."/>
            <person name="Wright M.W."/>
            <person name="Worley K.C."/>
            <person name="Yuan Y."/>
            <person name="Zhang Z."/>
            <person name="Adams C.Q."/>
            <person name="Ansari-Lari M.A."/>
            <person name="Ayele M."/>
            <person name="Brown M.J."/>
            <person name="Chen G."/>
            <person name="Chen Z."/>
            <person name="Clendenning J."/>
            <person name="Clerc-Blankenburg K.P."/>
            <person name="Chen R."/>
            <person name="Chen Z."/>
            <person name="Davis C."/>
            <person name="Delgado O."/>
            <person name="Dinh H.H."/>
            <person name="Dong W."/>
            <person name="Draper H."/>
            <person name="Ernst S."/>
            <person name="Fu G."/>
            <person name="Gonzalez-Garay M.L."/>
            <person name="Garcia D.K."/>
            <person name="Gillett W."/>
            <person name="Gu J."/>
            <person name="Hao B."/>
            <person name="Haugen E."/>
            <person name="Havlak P."/>
            <person name="He X."/>
            <person name="Hennig S."/>
            <person name="Hu S."/>
            <person name="Huang W."/>
            <person name="Jackson L.R."/>
            <person name="Jacob L.S."/>
            <person name="Kelly S.H."/>
            <person name="Kube M."/>
            <person name="Levy R."/>
            <person name="Li Z."/>
            <person name="Liu B."/>
            <person name="Liu J."/>
            <person name="Liu W."/>
            <person name="Lu J."/>
            <person name="Maheshwari M."/>
            <person name="Nguyen B.V."/>
            <person name="Okwuonu G.O."/>
            <person name="Palmeiri A."/>
            <person name="Pasternak S."/>
            <person name="Perez L.M."/>
            <person name="Phelps K.A."/>
            <person name="Plopper F.J."/>
            <person name="Qiang B."/>
            <person name="Raymond C."/>
            <person name="Rodriguez R."/>
            <person name="Saenphimmachak C."/>
            <person name="Santibanez J."/>
            <person name="Shen H."/>
            <person name="Shen Y."/>
            <person name="Subramanian S."/>
            <person name="Tabor P.E."/>
            <person name="Verduzco D."/>
            <person name="Waldron L."/>
            <person name="Wang J."/>
            <person name="Wang J."/>
            <person name="Wang Q."/>
            <person name="Williams G.A."/>
            <person name="Wong G.K."/>
            <person name="Yao Z."/>
            <person name="Zhang J."/>
            <person name="Zhang X."/>
            <person name="Zhao G."/>
            <person name="Zhou J."/>
            <person name="Zhou Y."/>
            <person name="Nelson D."/>
            <person name="Lehrach H."/>
            <person name="Reinhardt R."/>
            <person name="Naylor S.L."/>
            <person name="Yang H."/>
            <person name="Olson M."/>
            <person name="Weinstock G."/>
            <person name="Gibbs R.A."/>
        </authorList>
    </citation>
    <scope>NUCLEOTIDE SEQUENCE [LARGE SCALE GENOMIC DNA]</scope>
</reference>
<dbReference type="HOGENOM" id="CLU_007884_10_1_1"/>
<proteinExistence type="evidence at protein level"/>
<organism evidence="1 2">
    <name type="scientific">Homo sapiens</name>
    <name type="common">Human</name>
    <dbReference type="NCBI Taxonomy" id="9606"/>
    <lineage>
        <taxon>Eukaryota</taxon>
        <taxon>Metazoa</taxon>
        <taxon>Chordata</taxon>
        <taxon>Craniata</taxon>
        <taxon>Vertebrata</taxon>
        <taxon>Euteleostomi</taxon>
        <taxon>Mammalia</taxon>
        <taxon>Eutheria</taxon>
        <taxon>Euarchontoglires</taxon>
        <taxon>Primates</taxon>
        <taxon>Haplorrhini</taxon>
        <taxon>Catarrhini</taxon>
        <taxon>Hominidae</taxon>
        <taxon>Homo</taxon>
    </lineage>
</organism>
<dbReference type="OpenTargets" id="ENSG00000145020"/>
<dbReference type="AlphaFoldDB" id="C9JXJ4"/>
<dbReference type="ExpressionAtlas" id="C9JXJ4">
    <property type="expression patterns" value="baseline and differential"/>
</dbReference>
<dbReference type="HGNC" id="HGNC:473">
    <property type="gene designation" value="AMT"/>
</dbReference>
<dbReference type="Ensembl" id="ENST00000637821.1">
    <property type="protein sequence ID" value="ENSP00000490482.1"/>
    <property type="gene ID" value="ENSG00000145020.16"/>
</dbReference>
<keyword evidence="2" id="KW-1185">Reference proteome</keyword>
<sequence length="39" mass="4387">MQRAVSVVARLGFRLQAFPPALCRPLSCAQWSTPWLCLL</sequence>
<dbReference type="Bgee" id="ENSG00000145020">
    <property type="expression patterns" value="Expressed in right lobe of liver and 98 other cell types or tissues"/>
</dbReference>
<dbReference type="OrthoDB" id="10263536at2759"/>
<dbReference type="EMBL" id="AC104452">
    <property type="status" value="NOT_ANNOTATED_CDS"/>
    <property type="molecule type" value="Genomic_DNA"/>
</dbReference>
<evidence type="ECO:0007829" key="3">
    <source>
        <dbReference type="PubMed" id="24275569"/>
    </source>
</evidence>
<dbReference type="Ensembl" id="ENST00000430521.2">
    <property type="protein sequence ID" value="ENSP00000388068.2"/>
    <property type="gene ID" value="ENSG00000145020.16"/>
</dbReference>
<dbReference type="VEuPathDB" id="HostDB:ENSG00000145020"/>
<dbReference type="GeneTree" id="ENSGT00940000157524"/>
<reference evidence="3" key="4">
    <citation type="journal article" date="2014" name="J. Proteomics">
        <title>An enzyme assisted RP-RPLC approach for in-depth analysis of human liver phosphoproteome.</title>
        <authorList>
            <person name="Bian Y."/>
            <person name="Song C."/>
            <person name="Cheng K."/>
            <person name="Dong M."/>
            <person name="Wang F."/>
            <person name="Huang J."/>
            <person name="Sun D."/>
            <person name="Wang L."/>
            <person name="Ye M."/>
            <person name="Zou H."/>
        </authorList>
    </citation>
    <scope>IDENTIFICATION BY MASS SPECTROMETRY [LARGE SCALE ANALYSIS]</scope>
</reference>
<name>C9JXJ4_HUMAN</name>